<dbReference type="CTD" id="387103"/>
<evidence type="ECO:0000256" key="3">
    <source>
        <dbReference type="ARBA" id="ARBA00022454"/>
    </source>
</evidence>
<dbReference type="Proteomes" id="UP000515156">
    <property type="component" value="Chromosome 3"/>
</dbReference>
<dbReference type="InterPro" id="IPR009072">
    <property type="entry name" value="Histone-fold"/>
</dbReference>
<dbReference type="GO" id="GO:0005654">
    <property type="term" value="C:nucleoplasm"/>
    <property type="evidence" value="ECO:0007669"/>
    <property type="project" value="TreeGrafter"/>
</dbReference>
<comment type="similarity">
    <text evidence="7">Belongs to the CENP-W/WIP1 family.</text>
</comment>
<proteinExistence type="inferred from homology"/>
<dbReference type="KEGG" id="muo:115465088"/>
<dbReference type="InterPro" id="IPR028847">
    <property type="entry name" value="CENP-W"/>
</dbReference>
<dbReference type="GO" id="GO:0000776">
    <property type="term" value="C:kinetochore"/>
    <property type="evidence" value="ECO:0007669"/>
    <property type="project" value="UniProtKB-KW"/>
</dbReference>
<evidence type="ECO:0000256" key="4">
    <source>
        <dbReference type="ARBA" id="ARBA00022838"/>
    </source>
</evidence>
<dbReference type="FunCoup" id="A0A6P7XLY6">
    <property type="interactions" value="755"/>
</dbReference>
<evidence type="ECO:0000256" key="6">
    <source>
        <dbReference type="ARBA" id="ARBA00023328"/>
    </source>
</evidence>
<evidence type="ECO:0000313" key="9">
    <source>
        <dbReference type="RefSeq" id="XP_030051354.1"/>
    </source>
</evidence>
<dbReference type="AlphaFoldDB" id="A0A6P7XLY6"/>
<dbReference type="Gene3D" id="1.10.20.10">
    <property type="entry name" value="Histone, subunit A"/>
    <property type="match status" value="1"/>
</dbReference>
<dbReference type="Pfam" id="PF15510">
    <property type="entry name" value="CENP-W"/>
    <property type="match status" value="1"/>
</dbReference>
<name>A0A6P7XLY6_9AMPH</name>
<dbReference type="PANTHER" id="PTHR34832">
    <property type="entry name" value="CENTROMERE PROTEIN W"/>
    <property type="match status" value="1"/>
</dbReference>
<dbReference type="GO" id="GO:0003677">
    <property type="term" value="F:DNA binding"/>
    <property type="evidence" value="ECO:0007669"/>
    <property type="project" value="InterPro"/>
</dbReference>
<keyword evidence="4" id="KW-0995">Kinetochore</keyword>
<dbReference type="PANTHER" id="PTHR34832:SF1">
    <property type="entry name" value="CENTROMERE PROTEIN W"/>
    <property type="match status" value="1"/>
</dbReference>
<dbReference type="RefSeq" id="XP_030051354.1">
    <property type="nucleotide sequence ID" value="XM_030195494.1"/>
</dbReference>
<gene>
    <name evidence="9" type="primary">CENPW</name>
</gene>
<organism evidence="8 9">
    <name type="scientific">Microcaecilia unicolor</name>
    <dbReference type="NCBI Taxonomy" id="1415580"/>
    <lineage>
        <taxon>Eukaryota</taxon>
        <taxon>Metazoa</taxon>
        <taxon>Chordata</taxon>
        <taxon>Craniata</taxon>
        <taxon>Vertebrata</taxon>
        <taxon>Euteleostomi</taxon>
        <taxon>Amphibia</taxon>
        <taxon>Gymnophiona</taxon>
        <taxon>Siphonopidae</taxon>
        <taxon>Microcaecilia</taxon>
    </lineage>
</organism>
<protein>
    <submittedName>
        <fullName evidence="9">Centromere protein W</fullName>
    </submittedName>
</protein>
<dbReference type="InParanoid" id="A0A6P7XLY6"/>
<comment type="subcellular location">
    <subcellularLocation>
        <location evidence="2">Chromosome</location>
        <location evidence="2">Centromere</location>
        <location evidence="2">Kinetochore</location>
    </subcellularLocation>
    <subcellularLocation>
        <location evidence="1">Nucleus</location>
    </subcellularLocation>
</comment>
<accession>A0A6P7XLY6</accession>
<dbReference type="GeneID" id="115465088"/>
<evidence type="ECO:0000256" key="7">
    <source>
        <dbReference type="ARBA" id="ARBA00038432"/>
    </source>
</evidence>
<keyword evidence="5" id="KW-0539">Nucleus</keyword>
<sequence>MKWKARRSTLRSVIRKHKPQLRLATNVDLLVHLNCLLFLQRLAQAARTNAIEMKSSTIKPAHITAVTKSVLKKSRG</sequence>
<reference evidence="9" key="1">
    <citation type="submission" date="2025-08" db="UniProtKB">
        <authorList>
            <consortium name="RefSeq"/>
        </authorList>
    </citation>
    <scope>IDENTIFICATION</scope>
</reference>
<keyword evidence="3" id="KW-0158">Chromosome</keyword>
<dbReference type="GO" id="GO:0051382">
    <property type="term" value="P:kinetochore assembly"/>
    <property type="evidence" value="ECO:0007669"/>
    <property type="project" value="InterPro"/>
</dbReference>
<evidence type="ECO:0000256" key="5">
    <source>
        <dbReference type="ARBA" id="ARBA00023242"/>
    </source>
</evidence>
<dbReference type="CDD" id="cd13732">
    <property type="entry name" value="HFD_CENP-W"/>
    <property type="match status" value="1"/>
</dbReference>
<dbReference type="GO" id="GO:0007059">
    <property type="term" value="P:chromosome segregation"/>
    <property type="evidence" value="ECO:0007669"/>
    <property type="project" value="TreeGrafter"/>
</dbReference>
<dbReference type="GO" id="GO:0046982">
    <property type="term" value="F:protein heterodimerization activity"/>
    <property type="evidence" value="ECO:0007669"/>
    <property type="project" value="InterPro"/>
</dbReference>
<dbReference type="GO" id="GO:0000278">
    <property type="term" value="P:mitotic cell cycle"/>
    <property type="evidence" value="ECO:0007669"/>
    <property type="project" value="InterPro"/>
</dbReference>
<dbReference type="InterPro" id="IPR052484">
    <property type="entry name" value="CENP-W/WIP1"/>
</dbReference>
<evidence type="ECO:0000313" key="8">
    <source>
        <dbReference type="Proteomes" id="UP000515156"/>
    </source>
</evidence>
<dbReference type="OrthoDB" id="2543597at2759"/>
<evidence type="ECO:0000256" key="1">
    <source>
        <dbReference type="ARBA" id="ARBA00004123"/>
    </source>
</evidence>
<keyword evidence="8" id="KW-1185">Reference proteome</keyword>
<keyword evidence="6" id="KW-0137">Centromere</keyword>
<evidence type="ECO:0000256" key="2">
    <source>
        <dbReference type="ARBA" id="ARBA00004629"/>
    </source>
</evidence>